<sequence length="253" mass="28465">MDNELNYKTIIPENIPNERKSALKTLAYYFLIFIVGLNLLILIASIWGMIFVSVADINLTEKQFDNLINTVSIYSDSIFGVLSLLWLYYYTKKKGLLTLRRINITVIDVVIVLGAYVVLMASSQLLDVIFQHFNYSIATPDNQKAVEGLLRTNPILMIISAVILAPIKEEWITRKLIIGSIFKNSPIIGLIVSSFGFGLLHMLAGFSIYALLSYSLAGLIFGIIYIKTKKIEVTIFAHFLNNLVSIIAFFIVN</sequence>
<evidence type="ECO:0000259" key="2">
    <source>
        <dbReference type="Pfam" id="PF02517"/>
    </source>
</evidence>
<keyword evidence="1" id="KW-0812">Transmembrane</keyword>
<feature type="transmembrane region" description="Helical" evidence="1">
    <location>
        <begin position="145"/>
        <end position="164"/>
    </location>
</feature>
<evidence type="ECO:0000313" key="3">
    <source>
        <dbReference type="EMBL" id="ODG90230.1"/>
    </source>
</evidence>
<feature type="transmembrane region" description="Helical" evidence="1">
    <location>
        <begin position="71"/>
        <end position="90"/>
    </location>
</feature>
<dbReference type="Pfam" id="PF02517">
    <property type="entry name" value="Rce1-like"/>
    <property type="match status" value="1"/>
</dbReference>
<gene>
    <name evidence="3" type="ORF">BED47_12935</name>
</gene>
<reference evidence="3 4" key="1">
    <citation type="submission" date="2016-07" db="EMBL/GenBank/DDBJ databases">
        <authorList>
            <person name="Townsley L."/>
            <person name="Shank E.A."/>
        </authorList>
    </citation>
    <scope>NUCLEOTIDE SEQUENCE [LARGE SCALE GENOMIC DNA]</scope>
    <source>
        <strain evidence="3 4">CH01</strain>
    </source>
</reference>
<dbReference type="PANTHER" id="PTHR36435">
    <property type="entry name" value="SLR1288 PROTEIN"/>
    <property type="match status" value="1"/>
</dbReference>
<accession>A0ABX2ZKI2</accession>
<keyword evidence="1" id="KW-1133">Transmembrane helix</keyword>
<dbReference type="InterPro" id="IPR052710">
    <property type="entry name" value="CAAX_protease"/>
</dbReference>
<evidence type="ECO:0000313" key="4">
    <source>
        <dbReference type="Proteomes" id="UP000094580"/>
    </source>
</evidence>
<feature type="transmembrane region" description="Helical" evidence="1">
    <location>
        <begin position="176"/>
        <end position="200"/>
    </location>
</feature>
<dbReference type="RefSeq" id="WP_069035114.1">
    <property type="nucleotide sequence ID" value="NZ_MDKC01000035.1"/>
</dbReference>
<name>A0ABX2ZKI2_9BACI</name>
<keyword evidence="1" id="KW-0472">Membrane</keyword>
<keyword evidence="4" id="KW-1185">Reference proteome</keyword>
<evidence type="ECO:0000256" key="1">
    <source>
        <dbReference type="SAM" id="Phobius"/>
    </source>
</evidence>
<comment type="caution">
    <text evidence="3">The sequence shown here is derived from an EMBL/GenBank/DDBJ whole genome shotgun (WGS) entry which is preliminary data.</text>
</comment>
<feature type="transmembrane region" description="Helical" evidence="1">
    <location>
        <begin position="206"/>
        <end position="226"/>
    </location>
</feature>
<feature type="domain" description="CAAX prenyl protease 2/Lysostaphin resistance protein A-like" evidence="2">
    <location>
        <begin position="153"/>
        <end position="244"/>
    </location>
</feature>
<dbReference type="InterPro" id="IPR003675">
    <property type="entry name" value="Rce1/LyrA-like_dom"/>
</dbReference>
<protein>
    <recommendedName>
        <fullName evidence="2">CAAX prenyl protease 2/Lysostaphin resistance protein A-like domain-containing protein</fullName>
    </recommendedName>
</protein>
<feature type="transmembrane region" description="Helical" evidence="1">
    <location>
        <begin position="233"/>
        <end position="252"/>
    </location>
</feature>
<proteinExistence type="predicted"/>
<dbReference type="Proteomes" id="UP000094580">
    <property type="component" value="Unassembled WGS sequence"/>
</dbReference>
<feature type="transmembrane region" description="Helical" evidence="1">
    <location>
        <begin position="26"/>
        <end position="51"/>
    </location>
</feature>
<organism evidence="3 4">
    <name type="scientific">Gottfriedia luciferensis</name>
    <dbReference type="NCBI Taxonomy" id="178774"/>
    <lineage>
        <taxon>Bacteria</taxon>
        <taxon>Bacillati</taxon>
        <taxon>Bacillota</taxon>
        <taxon>Bacilli</taxon>
        <taxon>Bacillales</taxon>
        <taxon>Bacillaceae</taxon>
        <taxon>Gottfriedia</taxon>
    </lineage>
</organism>
<feature type="transmembrane region" description="Helical" evidence="1">
    <location>
        <begin position="102"/>
        <end position="125"/>
    </location>
</feature>
<dbReference type="PANTHER" id="PTHR36435:SF1">
    <property type="entry name" value="CAAX AMINO TERMINAL PROTEASE FAMILY PROTEIN"/>
    <property type="match status" value="1"/>
</dbReference>
<dbReference type="EMBL" id="MDKC01000035">
    <property type="protein sequence ID" value="ODG90230.1"/>
    <property type="molecule type" value="Genomic_DNA"/>
</dbReference>